<evidence type="ECO:0000313" key="2">
    <source>
        <dbReference type="EMBL" id="KAL2054361.1"/>
    </source>
</evidence>
<evidence type="ECO:0000313" key="3">
    <source>
        <dbReference type="Proteomes" id="UP001590951"/>
    </source>
</evidence>
<protein>
    <submittedName>
        <fullName evidence="2">Uncharacterized protein</fullName>
    </submittedName>
</protein>
<accession>A0ABR4BBZ9</accession>
<feature type="region of interest" description="Disordered" evidence="1">
    <location>
        <begin position="53"/>
        <end position="89"/>
    </location>
</feature>
<keyword evidence="3" id="KW-1185">Reference proteome</keyword>
<organism evidence="2 3">
    <name type="scientific">Lepraria finkii</name>
    <dbReference type="NCBI Taxonomy" id="1340010"/>
    <lineage>
        <taxon>Eukaryota</taxon>
        <taxon>Fungi</taxon>
        <taxon>Dikarya</taxon>
        <taxon>Ascomycota</taxon>
        <taxon>Pezizomycotina</taxon>
        <taxon>Lecanoromycetes</taxon>
        <taxon>OSLEUM clade</taxon>
        <taxon>Lecanoromycetidae</taxon>
        <taxon>Lecanorales</taxon>
        <taxon>Lecanorineae</taxon>
        <taxon>Stereocaulaceae</taxon>
        <taxon>Lepraria</taxon>
    </lineage>
</organism>
<evidence type="ECO:0000256" key="1">
    <source>
        <dbReference type="SAM" id="MobiDB-lite"/>
    </source>
</evidence>
<sequence>MASVPVTILAINTIEFSGLAQKQADLAQRRADAEKHVKLLCLPRDFGHLDAPSFINQPTGHQRLANGSSTGSHTSGYTTVQNGAPPSPIRRARDATQNLILESRFAPRAIALPLVNQSRNRPRVAALPTVNQPGNVGPQFTALPPPAF</sequence>
<gene>
    <name evidence="2" type="ORF">ABVK25_005502</name>
</gene>
<comment type="caution">
    <text evidence="2">The sequence shown here is derived from an EMBL/GenBank/DDBJ whole genome shotgun (WGS) entry which is preliminary data.</text>
</comment>
<proteinExistence type="predicted"/>
<reference evidence="2 3" key="1">
    <citation type="submission" date="2024-09" db="EMBL/GenBank/DDBJ databases">
        <title>Rethinking Asexuality: The Enigmatic Case of Functional Sexual Genes in Lepraria (Stereocaulaceae).</title>
        <authorList>
            <person name="Doellman M."/>
            <person name="Sun Y."/>
            <person name="Barcenas-Pena A."/>
            <person name="Lumbsch H.T."/>
            <person name="Grewe F."/>
        </authorList>
    </citation>
    <scope>NUCLEOTIDE SEQUENCE [LARGE SCALE GENOMIC DNA]</scope>
    <source>
        <strain evidence="2 3">Grewe 0041</strain>
    </source>
</reference>
<feature type="compositionally biased region" description="Low complexity" evidence="1">
    <location>
        <begin position="67"/>
        <end position="79"/>
    </location>
</feature>
<dbReference type="Proteomes" id="UP001590951">
    <property type="component" value="Unassembled WGS sequence"/>
</dbReference>
<dbReference type="EMBL" id="JBHFEH010000016">
    <property type="protein sequence ID" value="KAL2054361.1"/>
    <property type="molecule type" value="Genomic_DNA"/>
</dbReference>
<name>A0ABR4BBZ9_9LECA</name>